<proteinExistence type="predicted"/>
<protein>
    <submittedName>
        <fullName evidence="1">Uncharacterized protein</fullName>
    </submittedName>
</protein>
<accession>A0A0P7B2V3</accession>
<name>A0A0P7B2V3_9HYPO</name>
<evidence type="ECO:0000313" key="1">
    <source>
        <dbReference type="EMBL" id="KPM40399.1"/>
    </source>
</evidence>
<keyword evidence="2" id="KW-1185">Reference proteome</keyword>
<gene>
    <name evidence="1" type="ORF">AK830_g6144</name>
</gene>
<reference evidence="1 2" key="1">
    <citation type="submission" date="2015-09" db="EMBL/GenBank/DDBJ databases">
        <title>Draft genome of a European isolate of the apple canker pathogen Neonectria ditissima.</title>
        <authorList>
            <person name="Gomez-Cortecero A."/>
            <person name="Harrison R.J."/>
            <person name="Armitage A.D."/>
        </authorList>
    </citation>
    <scope>NUCLEOTIDE SEQUENCE [LARGE SCALE GENOMIC DNA]</scope>
    <source>
        <strain evidence="1 2">R09/05</strain>
    </source>
</reference>
<sequence length="203" mass="23253">MGVHYFRTVYTPESDEALAKAIERLELYAKRFVTEELELKRLPNEAPLDPAPNEELARRFYCDVVEDATTLDGADVEEVGKRFDAWVNEHLQPEGRKGMMLGRYSFCIMLDQQGIDHVLQLCKGPMPREEYRVQLGLYVKVVSGWQREPKEGGRFWLRTGIKSQLFALCFGSEDLDISELGLPDEADGVNNFYGMFPFHPELG</sequence>
<dbReference type="Proteomes" id="UP000050424">
    <property type="component" value="Unassembled WGS sequence"/>
</dbReference>
<comment type="caution">
    <text evidence="1">The sequence shown here is derived from an EMBL/GenBank/DDBJ whole genome shotgun (WGS) entry which is preliminary data.</text>
</comment>
<dbReference type="EMBL" id="LKCW01000084">
    <property type="protein sequence ID" value="KPM40399.1"/>
    <property type="molecule type" value="Genomic_DNA"/>
</dbReference>
<evidence type="ECO:0000313" key="2">
    <source>
        <dbReference type="Proteomes" id="UP000050424"/>
    </source>
</evidence>
<dbReference type="AlphaFoldDB" id="A0A0P7B2V3"/>
<organism evidence="1 2">
    <name type="scientific">Neonectria ditissima</name>
    <dbReference type="NCBI Taxonomy" id="78410"/>
    <lineage>
        <taxon>Eukaryota</taxon>
        <taxon>Fungi</taxon>
        <taxon>Dikarya</taxon>
        <taxon>Ascomycota</taxon>
        <taxon>Pezizomycotina</taxon>
        <taxon>Sordariomycetes</taxon>
        <taxon>Hypocreomycetidae</taxon>
        <taxon>Hypocreales</taxon>
        <taxon>Nectriaceae</taxon>
        <taxon>Neonectria</taxon>
    </lineage>
</organism>
<dbReference type="OrthoDB" id="6499973at2759"/>
<dbReference type="STRING" id="78410.A0A0P7B2V3"/>